<geneLocation type="plasmid" evidence="3">
    <name>pap1468-2</name>
</geneLocation>
<reference evidence="2 3" key="1">
    <citation type="submission" date="2017-06" db="EMBL/GenBank/DDBJ databases">
        <title>Genome sequence of Acetobacter pasteurianus subsp. pasteurianus strain SRCM101468.</title>
        <authorList>
            <person name="Cho S.H."/>
        </authorList>
    </citation>
    <scope>NUCLEOTIDE SEQUENCE [LARGE SCALE GENOMIC DNA]</scope>
    <source>
        <strain evidence="2 3">SRCM101468</strain>
        <plasmid evidence="3">pap1468-2</plasmid>
    </source>
</reference>
<feature type="region of interest" description="Disordered" evidence="1">
    <location>
        <begin position="1"/>
        <end position="20"/>
    </location>
</feature>
<gene>
    <name evidence="2" type="ORF">S101468_03230</name>
</gene>
<sequence>MLGVDSRNESRLVAGSDEQAESHAIPYDELVLLQRRAEEARLSDGMV</sequence>
<organism evidence="2 3">
    <name type="scientific">Acetobacter pasteurianus subsp. pasteurianus</name>
    <dbReference type="NCBI Taxonomy" id="481145"/>
    <lineage>
        <taxon>Bacteria</taxon>
        <taxon>Pseudomonadati</taxon>
        <taxon>Pseudomonadota</taxon>
        <taxon>Alphaproteobacteria</taxon>
        <taxon>Acetobacterales</taxon>
        <taxon>Acetobacteraceae</taxon>
        <taxon>Acetobacter</taxon>
    </lineage>
</organism>
<accession>A0AAC9X2M2</accession>
<name>A0AAC9X2M2_ACEPA</name>
<dbReference type="Proteomes" id="UP000196816">
    <property type="component" value="Plasmid pAP1468-2"/>
</dbReference>
<proteinExistence type="predicted"/>
<feature type="compositionally biased region" description="Basic and acidic residues" evidence="1">
    <location>
        <begin position="1"/>
        <end position="10"/>
    </location>
</feature>
<evidence type="ECO:0000313" key="2">
    <source>
        <dbReference type="EMBL" id="ASC07431.1"/>
    </source>
</evidence>
<evidence type="ECO:0000313" key="3">
    <source>
        <dbReference type="Proteomes" id="UP000196816"/>
    </source>
</evidence>
<protein>
    <submittedName>
        <fullName evidence="2">Uncharacterized protein</fullName>
    </submittedName>
</protein>
<dbReference type="AlphaFoldDB" id="A0AAC9X2M2"/>
<keyword evidence="2" id="KW-0614">Plasmid</keyword>
<evidence type="ECO:0000256" key="1">
    <source>
        <dbReference type="SAM" id="MobiDB-lite"/>
    </source>
</evidence>
<dbReference type="EMBL" id="CP021924">
    <property type="protein sequence ID" value="ASC07431.1"/>
    <property type="molecule type" value="Genomic_DNA"/>
</dbReference>